<evidence type="ECO:0000256" key="2">
    <source>
        <dbReference type="ARBA" id="ARBA00022723"/>
    </source>
</evidence>
<dbReference type="InterPro" id="IPR050646">
    <property type="entry name" value="Cas1"/>
</dbReference>
<dbReference type="Gene3D" id="1.20.120.920">
    <property type="entry name" value="CRISPR-associated endonuclease Cas1, C-terminal domain"/>
    <property type="match status" value="1"/>
</dbReference>
<keyword evidence="8 10" id="KW-0464">Manganese</keyword>
<organism evidence="12 13">
    <name type="scientific">Actinomyces capricornis</name>
    <dbReference type="NCBI Taxonomy" id="2755559"/>
    <lineage>
        <taxon>Bacteria</taxon>
        <taxon>Bacillati</taxon>
        <taxon>Actinomycetota</taxon>
        <taxon>Actinomycetes</taxon>
        <taxon>Actinomycetales</taxon>
        <taxon>Actinomycetaceae</taxon>
        <taxon>Actinomyces</taxon>
    </lineage>
</organism>
<feature type="domain" description="Reverse transcriptase" evidence="11">
    <location>
        <begin position="95"/>
        <end position="321"/>
    </location>
</feature>
<dbReference type="InterPro" id="IPR043502">
    <property type="entry name" value="DNA/RNA_pol_sf"/>
</dbReference>
<feature type="binding site" evidence="10">
    <location>
        <position position="500"/>
    </location>
    <ligand>
        <name>Mn(2+)</name>
        <dbReference type="ChEBI" id="CHEBI:29035"/>
    </ligand>
</feature>
<dbReference type="InterPro" id="IPR000477">
    <property type="entry name" value="RT_dom"/>
</dbReference>
<keyword evidence="6 10" id="KW-0051">Antiviral defense</keyword>
<comment type="similarity">
    <text evidence="10">Belongs to the CRISPR-associated endonuclease Cas1 family.</text>
</comment>
<dbReference type="HAMAP" id="MF_01470">
    <property type="entry name" value="Cas1"/>
    <property type="match status" value="1"/>
</dbReference>
<keyword evidence="4 10" id="KW-0378">Hydrolase</keyword>
<keyword evidence="7 10" id="KW-0238">DNA-binding</keyword>
<evidence type="ECO:0000313" key="13">
    <source>
        <dbReference type="Proteomes" id="UP000824496"/>
    </source>
</evidence>
<evidence type="ECO:0000259" key="11">
    <source>
        <dbReference type="PROSITE" id="PS50878"/>
    </source>
</evidence>
<protein>
    <recommendedName>
        <fullName evidence="10">CRISPR-associated endonuclease Cas1</fullName>
        <ecNumber evidence="10">3.1.-.-</ecNumber>
    </recommendedName>
</protein>
<dbReference type="Gene3D" id="3.100.10.20">
    <property type="entry name" value="CRISPR-associated endonuclease Cas1, N-terminal domain"/>
    <property type="match status" value="1"/>
</dbReference>
<evidence type="ECO:0000256" key="7">
    <source>
        <dbReference type="ARBA" id="ARBA00023125"/>
    </source>
</evidence>
<evidence type="ECO:0000256" key="4">
    <source>
        <dbReference type="ARBA" id="ARBA00022801"/>
    </source>
</evidence>
<comment type="cofactor">
    <cofactor evidence="10">
        <name>Mg(2+)</name>
        <dbReference type="ChEBI" id="CHEBI:18420"/>
    </cofactor>
    <cofactor evidence="10">
        <name>Mn(2+)</name>
        <dbReference type="ChEBI" id="CHEBI:29035"/>
    </cofactor>
</comment>
<dbReference type="SUPFAM" id="SSF56672">
    <property type="entry name" value="DNA/RNA polymerases"/>
    <property type="match status" value="1"/>
</dbReference>
<keyword evidence="2 10" id="KW-0479">Metal-binding</keyword>
<dbReference type="CDD" id="cd09634">
    <property type="entry name" value="Cas1_I-II-III"/>
    <property type="match status" value="1"/>
</dbReference>
<dbReference type="Pfam" id="PF01867">
    <property type="entry name" value="Cas_Cas1"/>
    <property type="match status" value="1"/>
</dbReference>
<evidence type="ECO:0000256" key="5">
    <source>
        <dbReference type="ARBA" id="ARBA00022842"/>
    </source>
</evidence>
<dbReference type="PANTHER" id="PTHR34353:SF2">
    <property type="entry name" value="CRISPR-ASSOCIATED ENDONUCLEASE CAS1 1"/>
    <property type="match status" value="1"/>
</dbReference>
<gene>
    <name evidence="10" type="primary">cas1</name>
    <name evidence="12" type="ORF">MANAM107_23810</name>
</gene>
<keyword evidence="13" id="KW-1185">Reference proteome</keyword>
<proteinExistence type="inferred from homology"/>
<dbReference type="EMBL" id="AP025017">
    <property type="protein sequence ID" value="BDA65547.1"/>
    <property type="molecule type" value="Genomic_DNA"/>
</dbReference>
<evidence type="ECO:0000256" key="6">
    <source>
        <dbReference type="ARBA" id="ARBA00023118"/>
    </source>
</evidence>
<dbReference type="PANTHER" id="PTHR34353">
    <property type="entry name" value="CRISPR-ASSOCIATED ENDONUCLEASE CAS1 1"/>
    <property type="match status" value="1"/>
</dbReference>
<sequence>MRSDSAESLAKDALRPQLRISGQYLGVSLSEFQASRIIDSVPQSWEQDELFMSATSVESLKKSWRVVLARDARDGELRHQTEQIAGHLDEVLAELSRSLRDGTFRPAPLAQVRLPKKEEGDYRTLDIPSVRDRIVERALVDALGHRVDQAMSPCSYGYRLGLGVDDAIDHLTGLRDLGMVHVLRTDVEDFFPHVRLDAVLNILGNLLPSRRLLALVALLVVPRRTWRGRTIRSGGVAQGSALSPMLANLAFTAVDEAMTRTGIGYVRFADDIVVCADTQDRLLEALDLLTAQAAAHGFTLNEDKTMLTGFDEGFCYLGEDLGSTYPVHDPHHDIDRDTNPDRVVYVGRDGARVSVTRDRLVVESAHSIPYLSIPRNAVRRIVLTGAVGLSAGARSWALFNDVDVVLLSRRGTYLGQLSGKRSDLAAQRLIAQCDAVREETRRMPLARIIVASKMRNQLRLLQRTARRSHEADLADTLDAIREGLQEVPSAQSLDELMGLEGAASAAYFALLGRLVPPEVSFPGRSRRPPLDVANAALSYGYALLLGECTAALYAAGLEPSLGLLHASTDRRPSLALDLMEEFRPLLVDRAVLGLLRTKRLRVEHGGPVPETVSQERSDGVWLTSEGRKVLVDGYEAALQRTTGGALPGFSGTWRRHIHHQAQRLASALFNPDYEWTGTSWR</sequence>
<dbReference type="EC" id="3.1.-.-" evidence="10"/>
<dbReference type="Pfam" id="PF00078">
    <property type="entry name" value="RVT_1"/>
    <property type="match status" value="1"/>
</dbReference>
<dbReference type="CDD" id="cd01651">
    <property type="entry name" value="RT_G2_intron"/>
    <property type="match status" value="1"/>
</dbReference>
<keyword evidence="3 10" id="KW-0255">Endonuclease</keyword>
<dbReference type="RefSeq" id="WP_223908917.1">
    <property type="nucleotide sequence ID" value="NZ_AP025017.1"/>
</dbReference>
<feature type="binding site" evidence="10">
    <location>
        <position position="580"/>
    </location>
    <ligand>
        <name>Mn(2+)</name>
        <dbReference type="ChEBI" id="CHEBI:29035"/>
    </ligand>
</feature>
<dbReference type="NCBIfam" id="TIGR00287">
    <property type="entry name" value="cas1"/>
    <property type="match status" value="1"/>
</dbReference>
<feature type="binding site" evidence="10">
    <location>
        <position position="565"/>
    </location>
    <ligand>
        <name>Mn(2+)</name>
        <dbReference type="ChEBI" id="CHEBI:29035"/>
    </ligand>
</feature>
<comment type="subunit">
    <text evidence="9 10">Homodimer, forms a heterotetramer with a Cas2 homodimer.</text>
</comment>
<accession>A0ABN6KAA2</accession>
<evidence type="ECO:0000256" key="9">
    <source>
        <dbReference type="ARBA" id="ARBA00038592"/>
    </source>
</evidence>
<dbReference type="InterPro" id="IPR042206">
    <property type="entry name" value="CRISPR-assoc_Cas1_C"/>
</dbReference>
<evidence type="ECO:0000313" key="12">
    <source>
        <dbReference type="EMBL" id="BDA65547.1"/>
    </source>
</evidence>
<evidence type="ECO:0000256" key="10">
    <source>
        <dbReference type="HAMAP-Rule" id="MF_01470"/>
    </source>
</evidence>
<dbReference type="Proteomes" id="UP000824496">
    <property type="component" value="Chromosome"/>
</dbReference>
<dbReference type="PROSITE" id="PS50878">
    <property type="entry name" value="RT_POL"/>
    <property type="match status" value="1"/>
</dbReference>
<dbReference type="InterPro" id="IPR002729">
    <property type="entry name" value="CRISPR-assoc_Cas1"/>
</dbReference>
<keyword evidence="1 10" id="KW-0540">Nuclease</keyword>
<evidence type="ECO:0000256" key="3">
    <source>
        <dbReference type="ARBA" id="ARBA00022759"/>
    </source>
</evidence>
<evidence type="ECO:0000256" key="8">
    <source>
        <dbReference type="ARBA" id="ARBA00023211"/>
    </source>
</evidence>
<comment type="function">
    <text evidence="10">CRISPR (clustered regularly interspaced short palindromic repeat), is an adaptive immune system that provides protection against mobile genetic elements (viruses, transposable elements and conjugative plasmids). CRISPR clusters contain spacers, sequences complementary to antecedent mobile elements, and target invading nucleic acids. CRISPR clusters are transcribed and processed into CRISPR RNA (crRNA). Acts as a dsDNA endonuclease. Involved in the integration of spacer DNA into the CRISPR cassette.</text>
</comment>
<reference evidence="12 13" key="1">
    <citation type="submission" date="2021-08" db="EMBL/GenBank/DDBJ databases">
        <title>Whole genome sequence of novel Actinomyces species strain MAS-1.</title>
        <authorList>
            <person name="Saito M."/>
            <person name="Kuwahara N."/>
            <person name="Takizawa T."/>
            <person name="Gotouda H."/>
            <person name="Ochiai T."/>
        </authorList>
    </citation>
    <scope>NUCLEOTIDE SEQUENCE [LARGE SCALE GENOMIC DNA]</scope>
    <source>
        <strain evidence="12 13">MAS-1</strain>
    </source>
</reference>
<dbReference type="InterPro" id="IPR042211">
    <property type="entry name" value="CRISPR-assoc_Cas1_N"/>
</dbReference>
<name>A0ABN6KAA2_9ACTO</name>
<keyword evidence="5 10" id="KW-0460">Magnesium</keyword>
<evidence type="ECO:0000256" key="1">
    <source>
        <dbReference type="ARBA" id="ARBA00022722"/>
    </source>
</evidence>